<name>A0ABW4II05_9ACTN</name>
<keyword evidence="3" id="KW-1185">Reference proteome</keyword>
<protein>
    <submittedName>
        <fullName evidence="2">Uncharacterized protein</fullName>
    </submittedName>
</protein>
<proteinExistence type="predicted"/>
<evidence type="ECO:0000313" key="2">
    <source>
        <dbReference type="EMBL" id="MFD1656954.1"/>
    </source>
</evidence>
<feature type="transmembrane region" description="Helical" evidence="1">
    <location>
        <begin position="6"/>
        <end position="39"/>
    </location>
</feature>
<accession>A0ABW4II05</accession>
<reference evidence="3" key="1">
    <citation type="journal article" date="2019" name="Int. J. Syst. Evol. Microbiol.">
        <title>The Global Catalogue of Microorganisms (GCM) 10K type strain sequencing project: providing services to taxonomists for standard genome sequencing and annotation.</title>
        <authorList>
            <consortium name="The Broad Institute Genomics Platform"/>
            <consortium name="The Broad Institute Genome Sequencing Center for Infectious Disease"/>
            <person name="Wu L."/>
            <person name="Ma J."/>
        </authorList>
    </citation>
    <scope>NUCLEOTIDE SEQUENCE [LARGE SCALE GENOMIC DNA]</scope>
    <source>
        <strain evidence="3">CGMCC 1.12470</strain>
    </source>
</reference>
<gene>
    <name evidence="2" type="ORF">ACFSL4_01565</name>
</gene>
<comment type="caution">
    <text evidence="2">The sequence shown here is derived from an EMBL/GenBank/DDBJ whole genome shotgun (WGS) entry which is preliminary data.</text>
</comment>
<dbReference type="EMBL" id="JBHUDX010000004">
    <property type="protein sequence ID" value="MFD1656954.1"/>
    <property type="molecule type" value="Genomic_DNA"/>
</dbReference>
<keyword evidence="1" id="KW-0472">Membrane</keyword>
<dbReference type="Proteomes" id="UP001597261">
    <property type="component" value="Unassembled WGS sequence"/>
</dbReference>
<keyword evidence="1" id="KW-1133">Transmembrane helix</keyword>
<dbReference type="RefSeq" id="WP_381077325.1">
    <property type="nucleotide sequence ID" value="NZ_JBHUDX010000004.1"/>
</dbReference>
<evidence type="ECO:0000256" key="1">
    <source>
        <dbReference type="SAM" id="Phobius"/>
    </source>
</evidence>
<evidence type="ECO:0000313" key="3">
    <source>
        <dbReference type="Proteomes" id="UP001597261"/>
    </source>
</evidence>
<keyword evidence="1" id="KW-0812">Transmembrane</keyword>
<organism evidence="2 3">
    <name type="scientific">Streptomyces caeni</name>
    <dbReference type="NCBI Taxonomy" id="2307231"/>
    <lineage>
        <taxon>Bacteria</taxon>
        <taxon>Bacillati</taxon>
        <taxon>Actinomycetota</taxon>
        <taxon>Actinomycetes</taxon>
        <taxon>Kitasatosporales</taxon>
        <taxon>Streptomycetaceae</taxon>
        <taxon>Streptomyces</taxon>
    </lineage>
</organism>
<sequence length="70" mass="7569">MTPIQVFTVAVIGAFAAVLSLIVVAALAAAVYTAASHLIAVREAHRERRRDLKTCRAIHALGTTDRQEQK</sequence>